<organism evidence="1 2">
    <name type="scientific">Polaromonas vacuolata</name>
    <dbReference type="NCBI Taxonomy" id="37448"/>
    <lineage>
        <taxon>Bacteria</taxon>
        <taxon>Pseudomonadati</taxon>
        <taxon>Pseudomonadota</taxon>
        <taxon>Betaproteobacteria</taxon>
        <taxon>Burkholderiales</taxon>
        <taxon>Comamonadaceae</taxon>
        <taxon>Polaromonas</taxon>
    </lineage>
</organism>
<evidence type="ECO:0008006" key="3">
    <source>
        <dbReference type="Google" id="ProtNLM"/>
    </source>
</evidence>
<dbReference type="SUPFAM" id="SSF110997">
    <property type="entry name" value="Sporulation related repeat"/>
    <property type="match status" value="1"/>
</dbReference>
<name>A0A6H2HE56_9BURK</name>
<protein>
    <recommendedName>
        <fullName evidence="3">SPOR domain-containing protein</fullName>
    </recommendedName>
</protein>
<dbReference type="EMBL" id="CP051461">
    <property type="protein sequence ID" value="QJC58162.1"/>
    <property type="molecule type" value="Genomic_DNA"/>
</dbReference>
<evidence type="ECO:0000313" key="1">
    <source>
        <dbReference type="EMBL" id="QJC58162.1"/>
    </source>
</evidence>
<sequence length="218" mass="23646">MLRPLLLLLVLANLVFYAWRSGSLADISFAPVVESEPQRLSQQIDPDTLHILLPAEAAQLLQNVAHSNASQCLEAGVFSEAEAGVLRASLNAGVAPERWLIEPSTEPARWIIYMGKYDSAQTVAKKRTELRRLNIKAESVSNAQLEPGLSLGSFDSQASAEADLQRISKRGVNTAKVILAQPERSGQKLKLAAVDAQLQAQLDTLKLPLAGKTLKACR</sequence>
<dbReference type="Proteomes" id="UP000502041">
    <property type="component" value="Chromosome"/>
</dbReference>
<dbReference type="AlphaFoldDB" id="A0A6H2HE56"/>
<reference evidence="1 2" key="1">
    <citation type="submission" date="2020-04" db="EMBL/GenBank/DDBJ databases">
        <title>Complete genome of a Psychrophilic, Marine, Gas Vacuolate Bacterium Polaromonas vacuolata KCTC 22033T.</title>
        <authorList>
            <person name="Hwang K."/>
            <person name="Kim K.M."/>
        </authorList>
    </citation>
    <scope>NUCLEOTIDE SEQUENCE [LARGE SCALE GENOMIC DNA]</scope>
    <source>
        <strain evidence="1 2">KCTC 22033</strain>
    </source>
</reference>
<accession>A0A6H2HE56</accession>
<keyword evidence="2" id="KW-1185">Reference proteome</keyword>
<evidence type="ECO:0000313" key="2">
    <source>
        <dbReference type="Proteomes" id="UP000502041"/>
    </source>
</evidence>
<dbReference type="InterPro" id="IPR036680">
    <property type="entry name" value="SPOR-like_sf"/>
</dbReference>
<dbReference type="GO" id="GO:0042834">
    <property type="term" value="F:peptidoglycan binding"/>
    <property type="evidence" value="ECO:0007669"/>
    <property type="project" value="InterPro"/>
</dbReference>
<gene>
    <name evidence="1" type="ORF">HC248_03499</name>
</gene>
<dbReference type="RefSeq" id="WP_168923561.1">
    <property type="nucleotide sequence ID" value="NZ_CP051461.1"/>
</dbReference>
<dbReference type="KEGG" id="pvac:HC248_03499"/>
<proteinExistence type="predicted"/>